<name>A0A5C8D9E1_9SPIR</name>
<accession>A0A5C8D9E1</accession>
<comment type="subcellular location">
    <subcellularLocation>
        <location evidence="1">Membrane</location>
    </subcellularLocation>
</comment>
<dbReference type="SUPFAM" id="SSF52540">
    <property type="entry name" value="P-loop containing nucleoside triphosphate hydrolases"/>
    <property type="match status" value="1"/>
</dbReference>
<evidence type="ECO:0000256" key="3">
    <source>
        <dbReference type="ARBA" id="ARBA00022801"/>
    </source>
</evidence>
<gene>
    <name evidence="8" type="ORF">EPJ79_11220</name>
</gene>
<dbReference type="PANTHER" id="PTHR10465:SF0">
    <property type="entry name" value="SARCALUMENIN"/>
    <property type="match status" value="1"/>
</dbReference>
<dbReference type="EMBL" id="SAXU01000001">
    <property type="protein sequence ID" value="TXJ21653.1"/>
    <property type="molecule type" value="Genomic_DNA"/>
</dbReference>
<dbReference type="Proteomes" id="UP000324638">
    <property type="component" value="Unassembled WGS sequence"/>
</dbReference>
<reference evidence="8 9" key="1">
    <citation type="journal article" date="1992" name="Lakartidningen">
        <title>[Penicillin V and not amoxicillin is the first choice preparation in acute otitis].</title>
        <authorList>
            <person name="Kamme C."/>
            <person name="Lundgren K."/>
            <person name="Prellner K."/>
        </authorList>
    </citation>
    <scope>NUCLEOTIDE SEQUENCE [LARGE SCALE GENOMIC DNA]</scope>
    <source>
        <strain evidence="8 9">513A</strain>
    </source>
</reference>
<dbReference type="InterPro" id="IPR027094">
    <property type="entry name" value="Mitofusin_fam"/>
</dbReference>
<dbReference type="Gene3D" id="3.40.50.300">
    <property type="entry name" value="P-loop containing nucleotide triphosphate hydrolases"/>
    <property type="match status" value="1"/>
</dbReference>
<organism evidence="8 9">
    <name type="scientific">Brachyspira aalborgi</name>
    <dbReference type="NCBI Taxonomy" id="29522"/>
    <lineage>
        <taxon>Bacteria</taxon>
        <taxon>Pseudomonadati</taxon>
        <taxon>Spirochaetota</taxon>
        <taxon>Spirochaetia</taxon>
        <taxon>Brachyspirales</taxon>
        <taxon>Brachyspiraceae</taxon>
        <taxon>Brachyspira</taxon>
    </lineage>
</organism>
<sequence length="464" mass="54266">MSALEKLQNEVERQKRKIEEIEKSIETVEKEFNVKFDNERKDIKKQKAFIDEPDLQIAIVGTIKAGKSTFINALFEENIASTDVTPETASLTKFRYSTKNKLEVKFYNKTEWDELWESVKKSEEKTKTKIFRDEFESSGAENIKNDYIGASDKIEEVSNIEELKNKVKEYTSKNSKIHYFVKELKVYLNNDNMHKNVTIVDTPGLDDVVDYRSKITRDYIKRANAIIVCVDSSSLRNDEYITITKVFENIGDDFYKVMILGTQIDNKNNPKEAWEKQIEEWKKYLRDNYKNEDLLKNNIIGVSSYVYSKVIELENGKECDEDGKIAIYKLAKSYGIGLKDWQDSNLIIKNSENIKDLTNIKKVNSIMHRDIISKGEEEVKKDLERRYLNMITNISNKAKTIKDSNSQSRASLDMDRKQQEEFKLMKNKEIEEIEKAMNGLNEAFENIKTEWLNQNKKLKEAIKK</sequence>
<keyword evidence="4" id="KW-0342">GTP-binding</keyword>
<dbReference type="RefSeq" id="WP_147739555.1">
    <property type="nucleotide sequence ID" value="NZ_SAXU01000001.1"/>
</dbReference>
<evidence type="ECO:0000256" key="6">
    <source>
        <dbReference type="SAM" id="Coils"/>
    </source>
</evidence>
<dbReference type="PANTHER" id="PTHR10465">
    <property type="entry name" value="TRANSMEMBRANE GTPASE FZO1"/>
    <property type="match status" value="1"/>
</dbReference>
<feature type="coiled-coil region" evidence="6">
    <location>
        <begin position="1"/>
        <end position="31"/>
    </location>
</feature>
<dbReference type="GO" id="GO:0003924">
    <property type="term" value="F:GTPase activity"/>
    <property type="evidence" value="ECO:0007669"/>
    <property type="project" value="InterPro"/>
</dbReference>
<dbReference type="InterPro" id="IPR045063">
    <property type="entry name" value="Dynamin_N"/>
</dbReference>
<keyword evidence="3" id="KW-0378">Hydrolase</keyword>
<evidence type="ECO:0000313" key="9">
    <source>
        <dbReference type="Proteomes" id="UP000324638"/>
    </source>
</evidence>
<evidence type="ECO:0000259" key="7">
    <source>
        <dbReference type="Pfam" id="PF00350"/>
    </source>
</evidence>
<evidence type="ECO:0000313" key="8">
    <source>
        <dbReference type="EMBL" id="TXJ21653.1"/>
    </source>
</evidence>
<dbReference type="Pfam" id="PF00350">
    <property type="entry name" value="Dynamin_N"/>
    <property type="match status" value="1"/>
</dbReference>
<evidence type="ECO:0000256" key="5">
    <source>
        <dbReference type="ARBA" id="ARBA00023136"/>
    </source>
</evidence>
<comment type="caution">
    <text evidence="8">The sequence shown here is derived from an EMBL/GenBank/DDBJ whole genome shotgun (WGS) entry which is preliminary data.</text>
</comment>
<dbReference type="GO" id="GO:0005525">
    <property type="term" value="F:GTP binding"/>
    <property type="evidence" value="ECO:0007669"/>
    <property type="project" value="UniProtKB-KW"/>
</dbReference>
<proteinExistence type="predicted"/>
<keyword evidence="2" id="KW-0547">Nucleotide-binding</keyword>
<evidence type="ECO:0000256" key="1">
    <source>
        <dbReference type="ARBA" id="ARBA00004370"/>
    </source>
</evidence>
<protein>
    <recommendedName>
        <fullName evidence="7">Dynamin N-terminal domain-containing protein</fullName>
    </recommendedName>
</protein>
<feature type="coiled-coil region" evidence="6">
    <location>
        <begin position="423"/>
        <end position="461"/>
    </location>
</feature>
<dbReference type="GO" id="GO:0016020">
    <property type="term" value="C:membrane"/>
    <property type="evidence" value="ECO:0007669"/>
    <property type="project" value="UniProtKB-SubCell"/>
</dbReference>
<keyword evidence="5" id="KW-0472">Membrane</keyword>
<evidence type="ECO:0000256" key="4">
    <source>
        <dbReference type="ARBA" id="ARBA00023134"/>
    </source>
</evidence>
<evidence type="ECO:0000256" key="2">
    <source>
        <dbReference type="ARBA" id="ARBA00022741"/>
    </source>
</evidence>
<feature type="domain" description="Dynamin N-terminal" evidence="7">
    <location>
        <begin position="57"/>
        <end position="234"/>
    </location>
</feature>
<dbReference type="AlphaFoldDB" id="A0A5C8D9E1"/>
<keyword evidence="6" id="KW-0175">Coiled coil</keyword>
<dbReference type="InterPro" id="IPR027417">
    <property type="entry name" value="P-loop_NTPase"/>
</dbReference>